<name>A0ABZ1S6Y5_9ACTN</name>
<feature type="domain" description="Xylose isomerase-like TIM barrel" evidence="2">
    <location>
        <begin position="63"/>
        <end position="250"/>
    </location>
</feature>
<dbReference type="InterPro" id="IPR036237">
    <property type="entry name" value="Xyl_isomerase-like_sf"/>
</dbReference>
<dbReference type="NCBIfam" id="NF035939">
    <property type="entry name" value="TIM_EboE"/>
    <property type="match status" value="1"/>
</dbReference>
<accession>A0ABZ1S6Y5</accession>
<dbReference type="InterPro" id="IPR013022">
    <property type="entry name" value="Xyl_isomerase-like_TIM-brl"/>
</dbReference>
<reference evidence="3" key="1">
    <citation type="submission" date="2022-10" db="EMBL/GenBank/DDBJ databases">
        <title>The complete genomes of actinobacterial strains from the NBC collection.</title>
        <authorList>
            <person name="Joergensen T.S."/>
            <person name="Alvarez Arevalo M."/>
            <person name="Sterndorff E.B."/>
            <person name="Faurdal D."/>
            <person name="Vuksanovic O."/>
            <person name="Mourched A.-S."/>
            <person name="Charusanti P."/>
            <person name="Shaw S."/>
            <person name="Blin K."/>
            <person name="Weber T."/>
        </authorList>
    </citation>
    <scope>NUCLEOTIDE SEQUENCE</scope>
    <source>
        <strain evidence="3">NBC_00256</strain>
    </source>
</reference>
<dbReference type="Pfam" id="PF01261">
    <property type="entry name" value="AP_endonuc_2"/>
    <property type="match status" value="1"/>
</dbReference>
<feature type="region of interest" description="Disordered" evidence="1">
    <location>
        <begin position="389"/>
        <end position="445"/>
    </location>
</feature>
<feature type="compositionally biased region" description="Basic and acidic residues" evidence="1">
    <location>
        <begin position="404"/>
        <end position="445"/>
    </location>
</feature>
<organism evidence="3 4">
    <name type="scientific">Micromonospora globbae</name>
    <dbReference type="NCBI Taxonomy" id="1894969"/>
    <lineage>
        <taxon>Bacteria</taxon>
        <taxon>Bacillati</taxon>
        <taxon>Actinomycetota</taxon>
        <taxon>Actinomycetes</taxon>
        <taxon>Micromonosporales</taxon>
        <taxon>Micromonosporaceae</taxon>
        <taxon>Micromonospora</taxon>
    </lineage>
</organism>
<proteinExistence type="predicted"/>
<evidence type="ECO:0000259" key="2">
    <source>
        <dbReference type="Pfam" id="PF01261"/>
    </source>
</evidence>
<evidence type="ECO:0000313" key="4">
    <source>
        <dbReference type="Proteomes" id="UP001432190"/>
    </source>
</evidence>
<protein>
    <submittedName>
        <fullName evidence="3">Metabolite traffic protein EboE</fullName>
    </submittedName>
</protein>
<dbReference type="EMBL" id="CP108084">
    <property type="protein sequence ID" value="WUP50094.1"/>
    <property type="molecule type" value="Genomic_DNA"/>
</dbReference>
<gene>
    <name evidence="3" type="primary">eboE</name>
    <name evidence="3" type="ORF">OG994_00675</name>
</gene>
<evidence type="ECO:0000256" key="1">
    <source>
        <dbReference type="SAM" id="MobiDB-lite"/>
    </source>
</evidence>
<dbReference type="Gene3D" id="3.20.20.150">
    <property type="entry name" value="Divalent-metal-dependent TIM barrel enzymes"/>
    <property type="match status" value="1"/>
</dbReference>
<keyword evidence="4" id="KW-1185">Reference proteome</keyword>
<evidence type="ECO:0000313" key="3">
    <source>
        <dbReference type="EMBL" id="WUP50094.1"/>
    </source>
</evidence>
<sequence length="445" mass="46975">MRLRHSSGETVHLGYCTNVHPAEDLAGIRAQLDTYAVPVREALDAELLGLGLWLAAPVAAELAADASARRRLRADLTARGLEVVTLNGFPYAAFQAPVVKGDVYHPDWTTPQRLAYTLDLARVLADLLPDDAARGSISTLPLAWRHPWDAARADAARRRLDELAAGLADVERDTGRRIRVAFEPEPGCVVESTGQAAGLLSGVDTDRLGVCVDLAHLACAWEQPAEAFARLRAAGLPVVKVQVSAALEAPDPGGAADALRRWVEPRFLHQTRAAGCAGGADPADPAYAADDLDAALDAELPGPWRVHYHVPLHAPPEEPLRSTLPVLRAALAALYEGPGAGCDHLDVETYTWGVLPEARRPRTDAELARGIAAELAFARAELVALGLAPGDRRDGADAQARGGVGRDDTAARGGVGRDDTAAPGGVERDESGTPRGGVERSEVPA</sequence>
<dbReference type="Proteomes" id="UP001432190">
    <property type="component" value="Chromosome"/>
</dbReference>
<dbReference type="RefSeq" id="WP_328851877.1">
    <property type="nucleotide sequence ID" value="NZ_CP108084.1"/>
</dbReference>
<dbReference type="SUPFAM" id="SSF51658">
    <property type="entry name" value="Xylose isomerase-like"/>
    <property type="match status" value="1"/>
</dbReference>